<dbReference type="InterPro" id="IPR050090">
    <property type="entry name" value="Tyrosine_recombinase_XerCD"/>
</dbReference>
<dbReference type="InterPro" id="IPR002104">
    <property type="entry name" value="Integrase_catalytic"/>
</dbReference>
<keyword evidence="3 5" id="KW-0238">DNA-binding</keyword>
<dbReference type="PROSITE" id="PS51900">
    <property type="entry name" value="CB"/>
    <property type="match status" value="1"/>
</dbReference>
<protein>
    <submittedName>
        <fullName evidence="8">Tyrosine-type recombinase/integrase</fullName>
    </submittedName>
</protein>
<evidence type="ECO:0000256" key="3">
    <source>
        <dbReference type="ARBA" id="ARBA00023125"/>
    </source>
</evidence>
<feature type="domain" description="Core-binding (CB)" evidence="7">
    <location>
        <begin position="5"/>
        <end position="98"/>
    </location>
</feature>
<dbReference type="GO" id="GO:0007059">
    <property type="term" value="P:chromosome segregation"/>
    <property type="evidence" value="ECO:0007669"/>
    <property type="project" value="UniProtKB-KW"/>
</dbReference>
<dbReference type="Gene3D" id="1.10.443.10">
    <property type="entry name" value="Intergrase catalytic core"/>
    <property type="match status" value="1"/>
</dbReference>
<dbReference type="AlphaFoldDB" id="A0A8E7KCW4"/>
<reference evidence="8" key="2">
    <citation type="journal article" date="2015" name="Genome Announc.">
        <title>Draft Genome Sequence of Salmonella enterica subsp. enterica Serovar Give, Isolated from an Imported Chili Powder Product.</title>
        <authorList>
            <person name="Wang H."/>
            <person name="Chen Y."/>
            <person name="Ayers S."/>
            <person name="Melka D."/>
            <person name="Laasri A."/>
            <person name="Payne J.S."/>
            <person name="Zheng J."/>
            <person name="Son I."/>
            <person name="Timme R."/>
            <person name="Kastanis G."/>
            <person name="Hammack T.S."/>
            <person name="Strain E."/>
            <person name="Allard M.W."/>
            <person name="Evans P.S."/>
            <person name="Brown E.W."/>
        </authorList>
    </citation>
    <scope>NUCLEOTIDE SEQUENCE</scope>
    <source>
        <plasmid evidence="8">pCFSAN012622</plasmid>
    </source>
</reference>
<dbReference type="GO" id="GO:0003677">
    <property type="term" value="F:DNA binding"/>
    <property type="evidence" value="ECO:0007669"/>
    <property type="project" value="UniProtKB-UniRule"/>
</dbReference>
<keyword evidence="1" id="KW-0159">Chromosome partition</keyword>
<evidence type="ECO:0000256" key="5">
    <source>
        <dbReference type="PROSITE-ProRule" id="PRU01248"/>
    </source>
</evidence>
<reference evidence="8" key="3">
    <citation type="submission" date="2021-05" db="EMBL/GenBank/DDBJ databases">
        <title>Whole genome PacBio Sequel sequence of Salmonella enterica subsp. enterica.</title>
        <authorList>
            <person name="Hoffmann M."/>
            <person name="Balkey M."/>
            <person name="Luo Y."/>
        </authorList>
    </citation>
    <scope>NUCLEOTIDE SEQUENCE</scope>
    <source>
        <plasmid evidence="8">pCFSAN012622</plasmid>
    </source>
</reference>
<dbReference type="RefSeq" id="WP_031570365.1">
    <property type="nucleotide sequence ID" value="NZ_CP075038.1"/>
</dbReference>
<dbReference type="InterPro" id="IPR011010">
    <property type="entry name" value="DNA_brk_join_enz"/>
</dbReference>
<keyword evidence="4" id="KW-0233">DNA recombination</keyword>
<dbReference type="Gene3D" id="1.10.150.130">
    <property type="match status" value="1"/>
</dbReference>
<dbReference type="EMBL" id="CP075038">
    <property type="protein sequence ID" value="QVY01306.1"/>
    <property type="molecule type" value="Genomic_DNA"/>
</dbReference>
<evidence type="ECO:0000313" key="8">
    <source>
        <dbReference type="EMBL" id="QVY01306.1"/>
    </source>
</evidence>
<evidence type="ECO:0000256" key="4">
    <source>
        <dbReference type="ARBA" id="ARBA00023172"/>
    </source>
</evidence>
<proteinExistence type="predicted"/>
<dbReference type="InterPro" id="IPR044068">
    <property type="entry name" value="CB"/>
</dbReference>
<dbReference type="PROSITE" id="PS51898">
    <property type="entry name" value="TYR_RECOMBINASE"/>
    <property type="match status" value="1"/>
</dbReference>
<keyword evidence="8" id="KW-0614">Plasmid</keyword>
<sequence length="338" mass="38183">MTDIRQLSPWVRRFLLEYLISDRNLSVNTQKSYRDMLRLLLPFASATSGKAIDKLLVEDLSESCIRNFLCTLGDKRQCGASTRNQRLAGIRSLARFIAMHAPEYTDWYGRLKSIPLRKNSTALISYLEKDEIDALLAAPDVETALGERDHAALLFLYNTGARADEVARVKIGDLNLNIAAKHNNNSSVVIHGKGNRLRRCPLWPETARLLQLLGRGSLPQETLFVNRQNRPLTRFGIRDLVVRNAAVAAATVPSLSQKRVSPHTIRHTTATHLLRAGVDINTIRAWLGHVSLSTTLVYAEVDIQMKIRALTTCEPHQKEQFRKPWKQQEDVMAFLKSL</sequence>
<name>A0A8E7KCW4_SALET</name>
<accession>A0A8E7KCW4</accession>
<organism evidence="8">
    <name type="scientific">Salmonella enterica subsp. enterica serovar Give</name>
    <dbReference type="NCBI Taxonomy" id="46626"/>
    <lineage>
        <taxon>Bacteria</taxon>
        <taxon>Pseudomonadati</taxon>
        <taxon>Pseudomonadota</taxon>
        <taxon>Gammaproteobacteria</taxon>
        <taxon>Enterobacterales</taxon>
        <taxon>Enterobacteriaceae</taxon>
        <taxon>Salmonella</taxon>
    </lineage>
</organism>
<dbReference type="InterPro" id="IPR013762">
    <property type="entry name" value="Integrase-like_cat_sf"/>
</dbReference>
<keyword evidence="2" id="KW-0229">DNA integration</keyword>
<evidence type="ECO:0000259" key="6">
    <source>
        <dbReference type="PROSITE" id="PS51898"/>
    </source>
</evidence>
<geneLocation type="plasmid" evidence="8">
    <name>pCFSAN012622</name>
</geneLocation>
<gene>
    <name evidence="8" type="ORF">GJ28_22805</name>
</gene>
<dbReference type="SUPFAM" id="SSF56349">
    <property type="entry name" value="DNA breaking-rejoining enzymes"/>
    <property type="match status" value="1"/>
</dbReference>
<dbReference type="PANTHER" id="PTHR30349">
    <property type="entry name" value="PHAGE INTEGRASE-RELATED"/>
    <property type="match status" value="1"/>
</dbReference>
<dbReference type="GO" id="GO:0015074">
    <property type="term" value="P:DNA integration"/>
    <property type="evidence" value="ECO:0007669"/>
    <property type="project" value="UniProtKB-KW"/>
</dbReference>
<dbReference type="Pfam" id="PF00589">
    <property type="entry name" value="Phage_integrase"/>
    <property type="match status" value="1"/>
</dbReference>
<dbReference type="GO" id="GO:0006310">
    <property type="term" value="P:DNA recombination"/>
    <property type="evidence" value="ECO:0007669"/>
    <property type="project" value="UniProtKB-KW"/>
</dbReference>
<dbReference type="InterPro" id="IPR010998">
    <property type="entry name" value="Integrase_recombinase_N"/>
</dbReference>
<evidence type="ECO:0000256" key="1">
    <source>
        <dbReference type="ARBA" id="ARBA00022829"/>
    </source>
</evidence>
<evidence type="ECO:0000256" key="2">
    <source>
        <dbReference type="ARBA" id="ARBA00022908"/>
    </source>
</evidence>
<feature type="domain" description="Tyr recombinase" evidence="6">
    <location>
        <begin position="122"/>
        <end position="311"/>
    </location>
</feature>
<dbReference type="Pfam" id="PF02899">
    <property type="entry name" value="Phage_int_SAM_1"/>
    <property type="match status" value="1"/>
</dbReference>
<evidence type="ECO:0000259" key="7">
    <source>
        <dbReference type="PROSITE" id="PS51900"/>
    </source>
</evidence>
<dbReference type="InterPro" id="IPR004107">
    <property type="entry name" value="Integrase_SAM-like_N"/>
</dbReference>
<reference evidence="8" key="1">
    <citation type="submission" date="2014-06" db="EMBL/GenBank/DDBJ databases">
        <authorList>
            <person name="Strain E.A."/>
            <person name="Allard M.W."/>
            <person name="Payne J.S."/>
            <person name="Evans P.S."/>
            <person name="Timme R."/>
        </authorList>
    </citation>
    <scope>NUCLEOTIDE SEQUENCE</scope>
    <source>
        <plasmid evidence="8">pCFSAN012622</plasmid>
    </source>
</reference>
<dbReference type="PANTHER" id="PTHR30349:SF81">
    <property type="entry name" value="TYROSINE RECOMBINASE XERC"/>
    <property type="match status" value="1"/>
</dbReference>